<evidence type="ECO:0000313" key="2">
    <source>
        <dbReference type="Proteomes" id="UP000003835"/>
    </source>
</evidence>
<dbReference type="EMBL" id="DS989853">
    <property type="protein sequence ID" value="EDX74468.1"/>
    <property type="molecule type" value="Genomic_DNA"/>
</dbReference>
<sequence length="45" mass="4876">MQASPQLHSPHAKIDSNLANFAKNQNAVTLILKGIPAFCKHLPLP</sequence>
<dbReference type="AlphaFoldDB" id="B4VUF3"/>
<evidence type="ECO:0000313" key="1">
    <source>
        <dbReference type="EMBL" id="EDX74468.1"/>
    </source>
</evidence>
<proteinExistence type="predicted"/>
<dbReference type="Proteomes" id="UP000003835">
    <property type="component" value="Unassembled WGS sequence"/>
</dbReference>
<reference evidence="1 2" key="1">
    <citation type="submission" date="2008-07" db="EMBL/GenBank/DDBJ databases">
        <authorList>
            <person name="Tandeau de Marsac N."/>
            <person name="Ferriera S."/>
            <person name="Johnson J."/>
            <person name="Kravitz S."/>
            <person name="Beeson K."/>
            <person name="Sutton G."/>
            <person name="Rogers Y.-H."/>
            <person name="Friedman R."/>
            <person name="Frazier M."/>
            <person name="Venter J.C."/>
        </authorList>
    </citation>
    <scope>NUCLEOTIDE SEQUENCE [LARGE SCALE GENOMIC DNA]</scope>
    <source>
        <strain evidence="1 2">PCC 7420</strain>
    </source>
</reference>
<gene>
    <name evidence="1" type="ORF">MC7420_3992</name>
</gene>
<protein>
    <submittedName>
        <fullName evidence="1">Uncharacterized protein</fullName>
    </submittedName>
</protein>
<name>B4VUF3_9CYAN</name>
<keyword evidence="2" id="KW-1185">Reference proteome</keyword>
<accession>B4VUF3</accession>
<organism evidence="1 2">
    <name type="scientific">Coleofasciculus chthonoplastes PCC 7420</name>
    <dbReference type="NCBI Taxonomy" id="118168"/>
    <lineage>
        <taxon>Bacteria</taxon>
        <taxon>Bacillati</taxon>
        <taxon>Cyanobacteriota</taxon>
        <taxon>Cyanophyceae</taxon>
        <taxon>Coleofasciculales</taxon>
        <taxon>Coleofasciculaceae</taxon>
        <taxon>Coleofasciculus</taxon>
    </lineage>
</organism>
<dbReference type="HOGENOM" id="CLU_3198419_0_0_3"/>